<dbReference type="EMBL" id="VCHE01000008">
    <property type="protein sequence ID" value="KAB2579293.1"/>
    <property type="molecule type" value="Genomic_DNA"/>
</dbReference>
<name>A0A5N5DNA1_9PEZI</name>
<organism evidence="1 2">
    <name type="scientific">Lasiodiplodia theobromae</name>
    <dbReference type="NCBI Taxonomy" id="45133"/>
    <lineage>
        <taxon>Eukaryota</taxon>
        <taxon>Fungi</taxon>
        <taxon>Dikarya</taxon>
        <taxon>Ascomycota</taxon>
        <taxon>Pezizomycotina</taxon>
        <taxon>Dothideomycetes</taxon>
        <taxon>Dothideomycetes incertae sedis</taxon>
        <taxon>Botryosphaeriales</taxon>
        <taxon>Botryosphaeriaceae</taxon>
        <taxon>Lasiodiplodia</taxon>
    </lineage>
</organism>
<dbReference type="AlphaFoldDB" id="A0A5N5DNA1"/>
<keyword evidence="2" id="KW-1185">Reference proteome</keyword>
<dbReference type="OrthoDB" id="449091at2759"/>
<comment type="caution">
    <text evidence="1">The sequence shown here is derived from an EMBL/GenBank/DDBJ whole genome shotgun (WGS) entry which is preliminary data.</text>
</comment>
<protein>
    <submittedName>
        <fullName evidence="1">Putative secreted protein</fullName>
    </submittedName>
</protein>
<reference evidence="1 2" key="1">
    <citation type="journal article" date="2019" name="Sci. Rep.">
        <title>A multi-omics analysis of the grapevine pathogen Lasiodiplodia theobromae reveals that temperature affects the expression of virulence- and pathogenicity-related genes.</title>
        <authorList>
            <person name="Felix C."/>
            <person name="Meneses R."/>
            <person name="Goncalves M.F.M."/>
            <person name="Tilleman L."/>
            <person name="Duarte A.S."/>
            <person name="Jorrin-Novo J.V."/>
            <person name="Van de Peer Y."/>
            <person name="Deforce D."/>
            <person name="Van Nieuwerburgh F."/>
            <person name="Esteves A.C."/>
            <person name="Alves A."/>
        </authorList>
    </citation>
    <scope>NUCLEOTIDE SEQUENCE [LARGE SCALE GENOMIC DNA]</scope>
    <source>
        <strain evidence="1 2">LA-SOL3</strain>
    </source>
</reference>
<accession>A0A5N5DNA1</accession>
<proteinExistence type="predicted"/>
<dbReference type="Proteomes" id="UP000325902">
    <property type="component" value="Unassembled WGS sequence"/>
</dbReference>
<evidence type="ECO:0000313" key="1">
    <source>
        <dbReference type="EMBL" id="KAB2579293.1"/>
    </source>
</evidence>
<gene>
    <name evidence="1" type="ORF">DBV05_g2236</name>
</gene>
<evidence type="ECO:0000313" key="2">
    <source>
        <dbReference type="Proteomes" id="UP000325902"/>
    </source>
</evidence>
<sequence length="585" mass="63918">MQNLFAKSISFDAAPVEFSARWEVLGPFQIGTREGPWGADPLEYFGGFRTLEFNESATFKSSLPTDASARWSTVNATSVESNEAGANASLALAFSNVDWQFLQAVYGWSALQYQSWARGEIIVNGDATQTVVLYTDWILEFWLDGKLYFGGDFYSYRKAPPVLRLEPGTHRIDLRTWRDVRSFGGITEGDPQITTDLALRICKDPLEVTQERIKIPDIIDGRFSSEYGSVSVRNTGVNTVRILGVKPQNSSDWETGSGYYEIPGSEHFFDGIMTTEPLRDFYRKHIPNGIAVTRSLKRFTIVVGTPGDMGSKGGITVTQLETPGRYGRMEVSIDPRDEETCIYTIQTKNILSFSVSPHECQSATVIVHGRTMASATTTFTTTGTSTVTWVNNNWEQNVDLQNVRRGKQLGAMDAILRSNGTFNIASHGPGTGELALQISRNLYTYFSADSIINGTAGPGNSITVAVGTELPDSQNGNFPIQVTASGALLVRAPSGEEYLFGEDEDVAAIYLRPGTTGPESLELVVWGGTAQTAAIAARLVPTLTGVSQPDFVVLDKSSRWKGAEGAVAMGFFDEQWNIASTSFFA</sequence>